<name>A0ABV9BW77_9ACTN</name>
<evidence type="ECO:0000256" key="1">
    <source>
        <dbReference type="SAM" id="MobiDB-lite"/>
    </source>
</evidence>
<keyword evidence="3" id="KW-1185">Reference proteome</keyword>
<organism evidence="2 3">
    <name type="scientific">Streptomyces ehimensis</name>
    <dbReference type="NCBI Taxonomy" id="68195"/>
    <lineage>
        <taxon>Bacteria</taxon>
        <taxon>Bacillati</taxon>
        <taxon>Actinomycetota</taxon>
        <taxon>Actinomycetes</taxon>
        <taxon>Kitasatosporales</taxon>
        <taxon>Streptomycetaceae</taxon>
        <taxon>Streptomyces</taxon>
    </lineage>
</organism>
<feature type="region of interest" description="Disordered" evidence="1">
    <location>
        <begin position="29"/>
        <end position="55"/>
    </location>
</feature>
<sequence length="55" mass="5289">MAAAVRSAERVGVPALRLGGFGVVLGPGPAEVAAGDGRDETGAEQLGTGPQGAPF</sequence>
<gene>
    <name evidence="2" type="ORF">ACFPEN_35475</name>
</gene>
<dbReference type="RefSeq" id="WP_358219744.1">
    <property type="nucleotide sequence ID" value="NZ_JBHSFS010000034.1"/>
</dbReference>
<dbReference type="EMBL" id="JBHSFS010000034">
    <property type="protein sequence ID" value="MFC4518161.1"/>
    <property type="molecule type" value="Genomic_DNA"/>
</dbReference>
<evidence type="ECO:0000313" key="2">
    <source>
        <dbReference type="EMBL" id="MFC4518161.1"/>
    </source>
</evidence>
<evidence type="ECO:0000313" key="3">
    <source>
        <dbReference type="Proteomes" id="UP001595990"/>
    </source>
</evidence>
<proteinExistence type="predicted"/>
<dbReference type="Proteomes" id="UP001595990">
    <property type="component" value="Unassembled WGS sequence"/>
</dbReference>
<reference evidence="3" key="1">
    <citation type="journal article" date="2019" name="Int. J. Syst. Evol. Microbiol.">
        <title>The Global Catalogue of Microorganisms (GCM) 10K type strain sequencing project: providing services to taxonomists for standard genome sequencing and annotation.</title>
        <authorList>
            <consortium name="The Broad Institute Genomics Platform"/>
            <consortium name="The Broad Institute Genome Sequencing Center for Infectious Disease"/>
            <person name="Wu L."/>
            <person name="Ma J."/>
        </authorList>
    </citation>
    <scope>NUCLEOTIDE SEQUENCE [LARGE SCALE GENOMIC DNA]</scope>
    <source>
        <strain evidence="3">CECT 8064</strain>
    </source>
</reference>
<comment type="caution">
    <text evidence="2">The sequence shown here is derived from an EMBL/GenBank/DDBJ whole genome shotgun (WGS) entry which is preliminary data.</text>
</comment>
<protein>
    <submittedName>
        <fullName evidence="2">Uncharacterized protein</fullName>
    </submittedName>
</protein>
<accession>A0ABV9BW77</accession>